<dbReference type="InterPro" id="IPR051269">
    <property type="entry name" value="Fe-S_cluster_ET"/>
</dbReference>
<dbReference type="Gene3D" id="3.30.70.20">
    <property type="match status" value="1"/>
</dbReference>
<gene>
    <name evidence="9" type="ORF">D7318_01775</name>
    <name evidence="8" type="ORF">D7319_01120</name>
</gene>
<keyword evidence="6" id="KW-0411">Iron-sulfur</keyword>
<dbReference type="Pfam" id="PF13370">
    <property type="entry name" value="Fer4_13"/>
    <property type="match status" value="1"/>
</dbReference>
<dbReference type="EMBL" id="RBDY01000001">
    <property type="protein sequence ID" value="RKN27646.1"/>
    <property type="molecule type" value="Genomic_DNA"/>
</dbReference>
<dbReference type="SUPFAM" id="SSF54862">
    <property type="entry name" value="4Fe-4S ferredoxins"/>
    <property type="match status" value="1"/>
</dbReference>
<proteinExistence type="predicted"/>
<dbReference type="PANTHER" id="PTHR36923:SF3">
    <property type="entry name" value="FERREDOXIN"/>
    <property type="match status" value="1"/>
</dbReference>
<evidence type="ECO:0000313" key="9">
    <source>
        <dbReference type="EMBL" id="RKN27646.1"/>
    </source>
</evidence>
<comment type="cofactor">
    <cofactor evidence="1">
        <name>[3Fe-4S] cluster</name>
        <dbReference type="ChEBI" id="CHEBI:21137"/>
    </cofactor>
</comment>
<accession>A0A3A9WID5</accession>
<evidence type="ECO:0000256" key="6">
    <source>
        <dbReference type="ARBA" id="ARBA00023014"/>
    </source>
</evidence>
<dbReference type="PANTHER" id="PTHR36923">
    <property type="entry name" value="FERREDOXIN"/>
    <property type="match status" value="1"/>
</dbReference>
<dbReference type="AlphaFoldDB" id="A0A3A9WID5"/>
<comment type="caution">
    <text evidence="8">The sequence shown here is derived from an EMBL/GenBank/DDBJ whole genome shotgun (WGS) entry which is preliminary data.</text>
</comment>
<keyword evidence="4" id="KW-0249">Electron transport</keyword>
<evidence type="ECO:0000256" key="2">
    <source>
        <dbReference type="ARBA" id="ARBA00022448"/>
    </source>
</evidence>
<protein>
    <submittedName>
        <fullName evidence="8">Ferredoxin</fullName>
    </submittedName>
</protein>
<evidence type="ECO:0000256" key="5">
    <source>
        <dbReference type="ARBA" id="ARBA00023004"/>
    </source>
</evidence>
<keyword evidence="2" id="KW-0813">Transport</keyword>
<evidence type="ECO:0000313" key="11">
    <source>
        <dbReference type="Proteomes" id="UP000275024"/>
    </source>
</evidence>
<evidence type="ECO:0000256" key="1">
    <source>
        <dbReference type="ARBA" id="ARBA00001927"/>
    </source>
</evidence>
<dbReference type="GO" id="GO:0046872">
    <property type="term" value="F:metal ion binding"/>
    <property type="evidence" value="ECO:0007669"/>
    <property type="project" value="UniProtKB-KW"/>
</dbReference>
<dbReference type="Proteomes" id="UP000275024">
    <property type="component" value="Unassembled WGS sequence"/>
</dbReference>
<reference evidence="10 11" key="1">
    <citation type="submission" date="2018-09" db="EMBL/GenBank/DDBJ databases">
        <title>Streptomyces sp. nov. DS1-2, an endophytic actinomycete isolated from roots of Dendrobium scabrilingue.</title>
        <authorList>
            <person name="Kuncharoen N."/>
            <person name="Kudo T."/>
            <person name="Ohkuma M."/>
            <person name="Yuki M."/>
            <person name="Tanasupawat S."/>
        </authorList>
    </citation>
    <scope>NUCLEOTIDE SEQUENCE [LARGE SCALE GENOMIC DNA]</scope>
    <source>
        <strain evidence="8 11">AZ1-7</strain>
        <strain evidence="9 10">DS1-2</strain>
    </source>
</reference>
<dbReference type="EMBL" id="RBDX01000001">
    <property type="protein sequence ID" value="RKN12590.1"/>
    <property type="molecule type" value="Genomic_DNA"/>
</dbReference>
<evidence type="ECO:0000256" key="7">
    <source>
        <dbReference type="ARBA" id="ARBA00023291"/>
    </source>
</evidence>
<sequence length="64" mass="6598">MRVRADTALCVSTGSCALTAPEVFDLGEDDGVVVVLVESPPDEQRETVGRAVRACPAGVLSLAP</sequence>
<name>A0A3A9WID5_9ACTN</name>
<evidence type="ECO:0000256" key="3">
    <source>
        <dbReference type="ARBA" id="ARBA00022723"/>
    </source>
</evidence>
<organism evidence="8 11">
    <name type="scientific">Streptomyces radicis</name>
    <dbReference type="NCBI Taxonomy" id="1750517"/>
    <lineage>
        <taxon>Bacteria</taxon>
        <taxon>Bacillati</taxon>
        <taxon>Actinomycetota</taxon>
        <taxon>Actinomycetes</taxon>
        <taxon>Kitasatosporales</taxon>
        <taxon>Streptomycetaceae</taxon>
        <taxon>Streptomyces</taxon>
    </lineage>
</organism>
<evidence type="ECO:0000313" key="10">
    <source>
        <dbReference type="Proteomes" id="UP000268652"/>
    </source>
</evidence>
<dbReference type="GO" id="GO:0051538">
    <property type="term" value="F:3 iron, 4 sulfur cluster binding"/>
    <property type="evidence" value="ECO:0007669"/>
    <property type="project" value="UniProtKB-KW"/>
</dbReference>
<evidence type="ECO:0000313" key="8">
    <source>
        <dbReference type="EMBL" id="RKN12590.1"/>
    </source>
</evidence>
<evidence type="ECO:0000256" key="4">
    <source>
        <dbReference type="ARBA" id="ARBA00022982"/>
    </source>
</evidence>
<keyword evidence="5" id="KW-0408">Iron</keyword>
<keyword evidence="7" id="KW-0003">3Fe-4S</keyword>
<keyword evidence="3" id="KW-0479">Metal-binding</keyword>
<keyword evidence="10" id="KW-1185">Reference proteome</keyword>
<dbReference type="Proteomes" id="UP000268652">
    <property type="component" value="Unassembled WGS sequence"/>
</dbReference>